<proteinExistence type="predicted"/>
<reference evidence="2" key="1">
    <citation type="submission" date="2016-10" db="EMBL/GenBank/DDBJ databases">
        <authorList>
            <person name="Varghese N."/>
            <person name="Submissions S."/>
        </authorList>
    </citation>
    <scope>NUCLEOTIDE SEQUENCE [LARGE SCALE GENOMIC DNA]</scope>
    <source>
        <strain evidence="2">CGMCC 1.12397</strain>
    </source>
</reference>
<dbReference type="AlphaFoldDB" id="A0A1H0XNL0"/>
<sequence>MRSSTLAVLAALAILLLTVGGVTAHGGNGTASDHDSSGANASAADWATWMERHMTEHMGADATARMQERTGTSYEEMGEHLAGHRNGSMMGGMMNGSTTGMGCH</sequence>
<accession>A0A1H0XNL0</accession>
<dbReference type="RefSeq" id="WP_139172742.1">
    <property type="nucleotide sequence ID" value="NZ_FNKQ01000001.1"/>
</dbReference>
<protein>
    <submittedName>
        <fullName evidence="1">Uncharacterized protein</fullName>
    </submittedName>
</protein>
<dbReference type="EMBL" id="FNKQ01000001">
    <property type="protein sequence ID" value="SDQ04507.1"/>
    <property type="molecule type" value="Genomic_DNA"/>
</dbReference>
<gene>
    <name evidence="1" type="ORF">SAMN05216278_0038</name>
</gene>
<organism evidence="1 2">
    <name type="scientific">Halopelagius longus</name>
    <dbReference type="NCBI Taxonomy" id="1236180"/>
    <lineage>
        <taxon>Archaea</taxon>
        <taxon>Methanobacteriati</taxon>
        <taxon>Methanobacteriota</taxon>
        <taxon>Stenosarchaea group</taxon>
        <taxon>Halobacteria</taxon>
        <taxon>Halobacteriales</taxon>
        <taxon>Haloferacaceae</taxon>
    </lineage>
</organism>
<dbReference type="OrthoDB" id="240683at2157"/>
<name>A0A1H0XNL0_9EURY</name>
<dbReference type="Proteomes" id="UP000199289">
    <property type="component" value="Unassembled WGS sequence"/>
</dbReference>
<evidence type="ECO:0000313" key="2">
    <source>
        <dbReference type="Proteomes" id="UP000199289"/>
    </source>
</evidence>
<evidence type="ECO:0000313" key="1">
    <source>
        <dbReference type="EMBL" id="SDQ04507.1"/>
    </source>
</evidence>